<comment type="caution">
    <text evidence="2">The sequence shown here is derived from an EMBL/GenBank/DDBJ whole genome shotgun (WGS) entry which is preliminary data.</text>
</comment>
<sequence>LRHFPEESGETQSRPMGGEKYPVNPVNPVQ</sequence>
<reference evidence="2" key="1">
    <citation type="journal article" date="2014" name="Front. Microbiol.">
        <title>High frequency of phylogenetically diverse reductive dehalogenase-homologous genes in deep subseafloor sedimentary metagenomes.</title>
        <authorList>
            <person name="Kawai M."/>
            <person name="Futagami T."/>
            <person name="Toyoda A."/>
            <person name="Takaki Y."/>
            <person name="Nishi S."/>
            <person name="Hori S."/>
            <person name="Arai W."/>
            <person name="Tsubouchi T."/>
            <person name="Morono Y."/>
            <person name="Uchiyama I."/>
            <person name="Ito T."/>
            <person name="Fujiyama A."/>
            <person name="Inagaki F."/>
            <person name="Takami H."/>
        </authorList>
    </citation>
    <scope>NUCLEOTIDE SEQUENCE</scope>
    <source>
        <strain evidence="2">Expedition CK06-06</strain>
    </source>
</reference>
<gene>
    <name evidence="2" type="ORF">S01H1_72460</name>
</gene>
<protein>
    <submittedName>
        <fullName evidence="2">Uncharacterized protein</fullName>
    </submittedName>
</protein>
<evidence type="ECO:0000313" key="2">
    <source>
        <dbReference type="EMBL" id="GAG35348.1"/>
    </source>
</evidence>
<proteinExistence type="predicted"/>
<feature type="region of interest" description="Disordered" evidence="1">
    <location>
        <begin position="1"/>
        <end position="30"/>
    </location>
</feature>
<organism evidence="2">
    <name type="scientific">marine sediment metagenome</name>
    <dbReference type="NCBI Taxonomy" id="412755"/>
    <lineage>
        <taxon>unclassified sequences</taxon>
        <taxon>metagenomes</taxon>
        <taxon>ecological metagenomes</taxon>
    </lineage>
</organism>
<feature type="non-terminal residue" evidence="2">
    <location>
        <position position="1"/>
    </location>
</feature>
<dbReference type="AlphaFoldDB" id="X0XFC7"/>
<dbReference type="EMBL" id="BARS01048327">
    <property type="protein sequence ID" value="GAG35348.1"/>
    <property type="molecule type" value="Genomic_DNA"/>
</dbReference>
<name>X0XFC7_9ZZZZ</name>
<accession>X0XFC7</accession>
<evidence type="ECO:0000256" key="1">
    <source>
        <dbReference type="SAM" id="MobiDB-lite"/>
    </source>
</evidence>